<dbReference type="OrthoDB" id="7059210at2"/>
<accession>A0A844Y865</accession>
<feature type="domain" description="Acyl-CoA thioesterase-like N-terminal HotDog" evidence="1">
    <location>
        <begin position="23"/>
        <end position="104"/>
    </location>
</feature>
<keyword evidence="4" id="KW-1185">Reference proteome</keyword>
<evidence type="ECO:0000313" key="3">
    <source>
        <dbReference type="EMBL" id="MXO54131.1"/>
    </source>
</evidence>
<dbReference type="EMBL" id="WTYD01000001">
    <property type="protein sequence ID" value="MXO54131.1"/>
    <property type="molecule type" value="Genomic_DNA"/>
</dbReference>
<feature type="domain" description="Acyl-CoA thioesterase-like C-terminal" evidence="2">
    <location>
        <begin position="127"/>
        <end position="255"/>
    </location>
</feature>
<dbReference type="Proteomes" id="UP000430272">
    <property type="component" value="Unassembled WGS sequence"/>
</dbReference>
<dbReference type="AlphaFoldDB" id="A0A844Y865"/>
<comment type="caution">
    <text evidence="3">The sequence shown here is derived from an EMBL/GenBank/DDBJ whole genome shotgun (WGS) entry which is preliminary data.</text>
</comment>
<dbReference type="InterPro" id="IPR042171">
    <property type="entry name" value="Acyl-CoA_hotdog"/>
</dbReference>
<proteinExistence type="predicted"/>
<evidence type="ECO:0000259" key="2">
    <source>
        <dbReference type="Pfam" id="PF20789"/>
    </source>
</evidence>
<dbReference type="InterPro" id="IPR049449">
    <property type="entry name" value="TesB_ACOT8-like_N"/>
</dbReference>
<dbReference type="SUPFAM" id="SSF54637">
    <property type="entry name" value="Thioesterase/thiol ester dehydrase-isomerase"/>
    <property type="match status" value="2"/>
</dbReference>
<sequence length="259" mass="28325">MAMSDLLAPITAQGGSCSLPDAEDWMQGRTLYGGASALIAYTAAIRAFPDLPPLRAGQIAFVAPSSGEVDLRREVVRQGRNVTQVRSEIWCEGQCTLTAFWLFGTAREPNAVHPAETLADWPGGPDENETVLADKGPAFIRNNFELRRAQDQRGPGEPVVQRWARVTNRQGLDPVSELILLGDVLPPGAMRAMQRPGPLSSINWSFNLLDPEPSTQDGWWLSRNASQHADGGYSSERLRLWNTQGRQVLDGMQCAAIFG</sequence>
<dbReference type="Pfam" id="PF13622">
    <property type="entry name" value="4HBT_3"/>
    <property type="match status" value="1"/>
</dbReference>
<evidence type="ECO:0000259" key="1">
    <source>
        <dbReference type="Pfam" id="PF13622"/>
    </source>
</evidence>
<reference evidence="3 4" key="1">
    <citation type="submission" date="2019-12" db="EMBL/GenBank/DDBJ databases">
        <title>Genomic-based taxomic classification of the family Erythrobacteraceae.</title>
        <authorList>
            <person name="Xu L."/>
        </authorList>
    </citation>
    <scope>NUCLEOTIDE SEQUENCE [LARGE SCALE GENOMIC DNA]</scope>
    <source>
        <strain evidence="3 4">JCM 17468</strain>
    </source>
</reference>
<protein>
    <submittedName>
        <fullName evidence="3">Thioesterase family protein</fullName>
    </submittedName>
</protein>
<evidence type="ECO:0000313" key="4">
    <source>
        <dbReference type="Proteomes" id="UP000430272"/>
    </source>
</evidence>
<gene>
    <name evidence="3" type="ORF">GRI47_08940</name>
</gene>
<dbReference type="Gene3D" id="2.40.160.210">
    <property type="entry name" value="Acyl-CoA thioesterase, double hotdog domain"/>
    <property type="match status" value="1"/>
</dbReference>
<dbReference type="InterPro" id="IPR049450">
    <property type="entry name" value="ACOT8-like_C"/>
</dbReference>
<dbReference type="InterPro" id="IPR029069">
    <property type="entry name" value="HotDog_dom_sf"/>
</dbReference>
<name>A0A844Y865_9SPHN</name>
<dbReference type="Pfam" id="PF20789">
    <property type="entry name" value="4HBT_3C"/>
    <property type="match status" value="1"/>
</dbReference>
<organism evidence="3 4">
    <name type="scientific">Qipengyuania pelagi</name>
    <dbReference type="NCBI Taxonomy" id="994320"/>
    <lineage>
        <taxon>Bacteria</taxon>
        <taxon>Pseudomonadati</taxon>
        <taxon>Pseudomonadota</taxon>
        <taxon>Alphaproteobacteria</taxon>
        <taxon>Sphingomonadales</taxon>
        <taxon>Erythrobacteraceae</taxon>
        <taxon>Qipengyuania</taxon>
    </lineage>
</organism>